<feature type="transmembrane region" description="Helical" evidence="1">
    <location>
        <begin position="23"/>
        <end position="42"/>
    </location>
</feature>
<feature type="transmembrane region" description="Helical" evidence="1">
    <location>
        <begin position="62"/>
        <end position="84"/>
    </location>
</feature>
<dbReference type="RefSeq" id="WP_006063102.1">
    <property type="nucleotide sequence ID" value="NZ_KB290828.1"/>
</dbReference>
<keyword evidence="3" id="KW-1185">Reference proteome</keyword>
<dbReference type="HOGENOM" id="CLU_1710164_0_0_11"/>
<feature type="transmembrane region" description="Helical" evidence="1">
    <location>
        <begin position="91"/>
        <end position="111"/>
    </location>
</feature>
<proteinExistence type="predicted"/>
<dbReference type="eggNOG" id="ENOG5031N60">
    <property type="taxonomic scope" value="Bacteria"/>
</dbReference>
<gene>
    <name evidence="2" type="ORF">HMPREF9997_00859</name>
</gene>
<reference evidence="2 3" key="1">
    <citation type="submission" date="2012-05" db="EMBL/GenBank/DDBJ databases">
        <authorList>
            <person name="Weinstock G."/>
            <person name="Sodergren E."/>
            <person name="Lobos E.A."/>
            <person name="Fulton L."/>
            <person name="Fulton R."/>
            <person name="Courtney L."/>
            <person name="Fronick C."/>
            <person name="O'Laughlin M."/>
            <person name="Godfrey J."/>
            <person name="Wilson R.M."/>
            <person name="Miner T."/>
            <person name="Farmer C."/>
            <person name="Delehaunty K."/>
            <person name="Cordes M."/>
            <person name="Minx P."/>
            <person name="Tomlinson C."/>
            <person name="Chen J."/>
            <person name="Wollam A."/>
            <person name="Pepin K.H."/>
            <person name="Bhonagiri V."/>
            <person name="Zhang X."/>
            <person name="Suruliraj S."/>
            <person name="Warren W."/>
            <person name="Mitreva M."/>
            <person name="Mardis E.R."/>
            <person name="Wilson R.K."/>
        </authorList>
    </citation>
    <scope>NUCLEOTIDE SEQUENCE [LARGE SCALE GENOMIC DNA]</scope>
    <source>
        <strain evidence="2 3">F0235</strain>
    </source>
</reference>
<organism evidence="2 3">
    <name type="scientific">Corynebacterium durum F0235</name>
    <dbReference type="NCBI Taxonomy" id="1035195"/>
    <lineage>
        <taxon>Bacteria</taxon>
        <taxon>Bacillati</taxon>
        <taxon>Actinomycetota</taxon>
        <taxon>Actinomycetes</taxon>
        <taxon>Mycobacteriales</taxon>
        <taxon>Corynebacteriaceae</taxon>
        <taxon>Corynebacterium</taxon>
    </lineage>
</organism>
<dbReference type="PATRIC" id="fig|1035195.3.peg.763"/>
<dbReference type="AlphaFoldDB" id="L1MJZ4"/>
<accession>L1MJZ4</accession>
<keyword evidence="1" id="KW-0472">Membrane</keyword>
<evidence type="ECO:0000256" key="1">
    <source>
        <dbReference type="SAM" id="Phobius"/>
    </source>
</evidence>
<evidence type="ECO:0000313" key="2">
    <source>
        <dbReference type="EMBL" id="EKX91256.1"/>
    </source>
</evidence>
<dbReference type="Proteomes" id="UP000010445">
    <property type="component" value="Unassembled WGS sequence"/>
</dbReference>
<evidence type="ECO:0000313" key="3">
    <source>
        <dbReference type="Proteomes" id="UP000010445"/>
    </source>
</evidence>
<comment type="caution">
    <text evidence="2">The sequence shown here is derived from an EMBL/GenBank/DDBJ whole genome shotgun (WGS) entry which is preliminary data.</text>
</comment>
<keyword evidence="1" id="KW-1133">Transmembrane helix</keyword>
<sequence>MNALTPHEAQAQLTEARMRTQGISGFTPAWASYEIIIAAMVFEVLANYCDGHPEFHALHMPLFITGFVWLAVGVGLSTFTVIVAKTALRGFGLRWGIMIGVWSVCYLALMLTTTFTPVSLTQLFIMLSIVPLLGIAGPVWEMLALRKNRKSIR</sequence>
<dbReference type="OrthoDB" id="4950658at2"/>
<dbReference type="STRING" id="1035195.HMPREF9997_00859"/>
<keyword evidence="1" id="KW-0812">Transmembrane</keyword>
<feature type="transmembrane region" description="Helical" evidence="1">
    <location>
        <begin position="123"/>
        <end position="145"/>
    </location>
</feature>
<protein>
    <submittedName>
        <fullName evidence="2">Uncharacterized protein</fullName>
    </submittedName>
</protein>
<dbReference type="EMBL" id="AMEM01000013">
    <property type="protein sequence ID" value="EKX91256.1"/>
    <property type="molecule type" value="Genomic_DNA"/>
</dbReference>
<name>L1MJZ4_9CORY</name>